<evidence type="ECO:0000313" key="4">
    <source>
        <dbReference type="EMBL" id="TYL89362.1"/>
    </source>
</evidence>
<name>A0A5D3K3S8_9BRAD</name>
<feature type="domain" description="PBP" evidence="3">
    <location>
        <begin position="146"/>
        <end position="579"/>
    </location>
</feature>
<dbReference type="SUPFAM" id="SSF53850">
    <property type="entry name" value="Periplasmic binding protein-like II"/>
    <property type="match status" value="1"/>
</dbReference>
<dbReference type="AlphaFoldDB" id="A0A5D3K3S8"/>
<dbReference type="InterPro" id="IPR050962">
    <property type="entry name" value="Phosphate-bind_PstS"/>
</dbReference>
<dbReference type="PANTHER" id="PTHR42996">
    <property type="entry name" value="PHOSPHATE-BINDING PROTEIN PSTS"/>
    <property type="match status" value="1"/>
</dbReference>
<reference evidence="4 5" key="1">
    <citation type="submission" date="2019-08" db="EMBL/GenBank/DDBJ databases">
        <title>Bradyrhizobium hipponensis sp. nov., a rhizobium isolated from a Lupinus angustifolius root nodule in Tunisia.</title>
        <authorList>
            <person name="Off K."/>
            <person name="Rejili M."/>
            <person name="Mars M."/>
            <person name="Brachmann A."/>
            <person name="Marin M."/>
        </authorList>
    </citation>
    <scope>NUCLEOTIDE SEQUENCE [LARGE SCALE GENOMIC DNA]</scope>
    <source>
        <strain evidence="4 5">CTAW71</strain>
    </source>
</reference>
<dbReference type="OrthoDB" id="8180349at2"/>
<dbReference type="EMBL" id="VSSS01000061">
    <property type="protein sequence ID" value="TYL89362.1"/>
    <property type="molecule type" value="Genomic_DNA"/>
</dbReference>
<sequence>MISCAPRGAKWRNRLGAHGYDPGLIGCTRHELARRRKAALKEFERNGAATTLHTSCGSMRSRRTELAHRGARYHIINKPNVNFINVTLNHNMSPLRSAAPDTRPVWEEVGITIRQECSMKNWKAYLLASAAVGCCAAAEPANAQLVFGGGATFPAPVYRQLMDCHSVQVDGNPSGPTWPTSFLAAYPISPKCANAGGDSSGLNMQILYSPVGSGAGKRALIAYDASSAATGLGVPSASNNVPFVSSFQPTYGYPNLQFIGSDDIWNETDAANYAAGPAKAIGGNAIQMPALAGAVVIAFNGKDGAGTTLNIANAVPAGATADKTTFGYPGAYSGLNLTRKAVCGIFTGHITAWNDPELTKANNNTVLGTGQITVEHRSDGSGTNFLFTNALYRQCQGISGPINTTDALSATPSVRSWEFRFSDHANTACPDVFFRASNTIDWPDFTGTATNGCGVTLTPPSGSKFVGANGNGGMKSAIESTNGAIGYSTTDYSQPVLSTGMKVANVQSQYDVDNATGAFQWPSPTRILNTMAAANPIFPDANARANPLNWSSQGQVPNPGTPNSYPIAGFTWIDMYQCYNASRSGGGTLSNFENYLGFHYYDSHAAAIINSAGFATIPNAWRDQIAPMLTGGPSQLGTAGDPSVPGCTSKSGA</sequence>
<proteinExistence type="inferred from homology"/>
<dbReference type="InterPro" id="IPR024370">
    <property type="entry name" value="PBP_domain"/>
</dbReference>
<evidence type="ECO:0000259" key="3">
    <source>
        <dbReference type="Pfam" id="PF12849"/>
    </source>
</evidence>
<evidence type="ECO:0000313" key="5">
    <source>
        <dbReference type="Proteomes" id="UP000324758"/>
    </source>
</evidence>
<evidence type="ECO:0000256" key="2">
    <source>
        <dbReference type="SAM" id="MobiDB-lite"/>
    </source>
</evidence>
<comment type="similarity">
    <text evidence="1">Belongs to the PstS family.</text>
</comment>
<comment type="caution">
    <text evidence="4">The sequence shown here is derived from an EMBL/GenBank/DDBJ whole genome shotgun (WGS) entry which is preliminary data.</text>
</comment>
<dbReference type="Pfam" id="PF12849">
    <property type="entry name" value="PBP_like_2"/>
    <property type="match status" value="1"/>
</dbReference>
<gene>
    <name evidence="4" type="ORF">FXB40_36300</name>
</gene>
<evidence type="ECO:0000256" key="1">
    <source>
        <dbReference type="ARBA" id="ARBA00008725"/>
    </source>
</evidence>
<dbReference type="Proteomes" id="UP000324758">
    <property type="component" value="Unassembled WGS sequence"/>
</dbReference>
<dbReference type="PANTHER" id="PTHR42996:SF1">
    <property type="entry name" value="PHOSPHATE-BINDING PROTEIN PSTS"/>
    <property type="match status" value="1"/>
</dbReference>
<accession>A0A5D3K3S8</accession>
<keyword evidence="5" id="KW-1185">Reference proteome</keyword>
<feature type="region of interest" description="Disordered" evidence="2">
    <location>
        <begin position="632"/>
        <end position="653"/>
    </location>
</feature>
<organism evidence="4 5">
    <name type="scientific">Bradyrhizobium rifense</name>
    <dbReference type="NCBI Taxonomy" id="515499"/>
    <lineage>
        <taxon>Bacteria</taxon>
        <taxon>Pseudomonadati</taxon>
        <taxon>Pseudomonadota</taxon>
        <taxon>Alphaproteobacteria</taxon>
        <taxon>Hyphomicrobiales</taxon>
        <taxon>Nitrobacteraceae</taxon>
        <taxon>Bradyrhizobium</taxon>
    </lineage>
</organism>
<protein>
    <submittedName>
        <fullName evidence="4">Phosphatase</fullName>
    </submittedName>
</protein>
<dbReference type="Gene3D" id="3.40.190.10">
    <property type="entry name" value="Periplasmic binding protein-like II"/>
    <property type="match status" value="2"/>
</dbReference>